<comment type="caution">
    <text evidence="1">The sequence shown here is derived from an EMBL/GenBank/DDBJ whole genome shotgun (WGS) entry which is preliminary data.</text>
</comment>
<dbReference type="AlphaFoldDB" id="A0AAD6J9A2"/>
<dbReference type="EMBL" id="JAPFFJ010000019">
    <property type="protein sequence ID" value="KAJ6400408.1"/>
    <property type="molecule type" value="Genomic_DNA"/>
</dbReference>
<organism evidence="1 2">
    <name type="scientific">Salix udensis</name>
    <dbReference type="NCBI Taxonomy" id="889485"/>
    <lineage>
        <taxon>Eukaryota</taxon>
        <taxon>Viridiplantae</taxon>
        <taxon>Streptophyta</taxon>
        <taxon>Embryophyta</taxon>
        <taxon>Tracheophyta</taxon>
        <taxon>Spermatophyta</taxon>
        <taxon>Magnoliopsida</taxon>
        <taxon>eudicotyledons</taxon>
        <taxon>Gunneridae</taxon>
        <taxon>Pentapetalae</taxon>
        <taxon>rosids</taxon>
        <taxon>fabids</taxon>
        <taxon>Malpighiales</taxon>
        <taxon>Salicaceae</taxon>
        <taxon>Saliceae</taxon>
        <taxon>Salix</taxon>
    </lineage>
</organism>
<keyword evidence="2" id="KW-1185">Reference proteome</keyword>
<evidence type="ECO:0000313" key="2">
    <source>
        <dbReference type="Proteomes" id="UP001162972"/>
    </source>
</evidence>
<name>A0AAD6J9A2_9ROSI</name>
<proteinExistence type="predicted"/>
<reference evidence="1 2" key="1">
    <citation type="journal article" date="2023" name="Int. J. Mol. Sci.">
        <title>De Novo Assembly and Annotation of 11 Diverse Shrub Willow (Salix) Genomes Reveals Novel Gene Organization in Sex-Linked Regions.</title>
        <authorList>
            <person name="Hyden B."/>
            <person name="Feng K."/>
            <person name="Yates T.B."/>
            <person name="Jawdy S."/>
            <person name="Cereghino C."/>
            <person name="Smart L.B."/>
            <person name="Muchero W."/>
        </authorList>
    </citation>
    <scope>NUCLEOTIDE SEQUENCE [LARGE SCALE GENOMIC DNA]</scope>
    <source>
        <tissue evidence="1">Shoot tip</tissue>
    </source>
</reference>
<protein>
    <submittedName>
        <fullName evidence="1">Uncharacterized protein</fullName>
    </submittedName>
</protein>
<evidence type="ECO:0000313" key="1">
    <source>
        <dbReference type="EMBL" id="KAJ6400408.1"/>
    </source>
</evidence>
<sequence>MKQNQPGTCMKRRSSASIFIQTAISFFGIKESFLPASSWNHIRQDEINHATWNNSNLCFPGKE</sequence>
<accession>A0AAD6J9A2</accession>
<dbReference type="Proteomes" id="UP001162972">
    <property type="component" value="Chromosome 14"/>
</dbReference>
<gene>
    <name evidence="1" type="ORF">OIU84_015954</name>
</gene>